<dbReference type="Pfam" id="PF25049">
    <property type="entry name" value="OB_HELZ2"/>
    <property type="match status" value="1"/>
</dbReference>
<protein>
    <recommendedName>
        <fullName evidence="3">3'-5' exoribonuclease HELZ2 OB-fold domain-containing protein</fullName>
    </recommendedName>
</protein>
<keyword evidence="5" id="KW-1185">Reference proteome</keyword>
<feature type="region of interest" description="Disordered" evidence="2">
    <location>
        <begin position="143"/>
        <end position="167"/>
    </location>
</feature>
<evidence type="ECO:0000256" key="2">
    <source>
        <dbReference type="SAM" id="MobiDB-lite"/>
    </source>
</evidence>
<accession>A0A8S3UV70</accession>
<dbReference type="AlphaFoldDB" id="A0A8S3UV70"/>
<gene>
    <name evidence="4" type="ORF">MEDL_61681</name>
</gene>
<sequence>MRKSLSDPGCIFEDSRNISVQIAKCFFLMEQYRDVCHISKNIDTHSPIKPGNSEFKNFFLVWIEALIMLKNTDIAKKKIEHYLELTTTKEDQSAVSLMLDQIKILEDERQQLEDEVIDSDNEYVIDSNYTGIKQQRLKVEEIKGKHQKKKRHRPKREHEPLENFTMPTSWNGFQGKWPKILKEPTRSNECISSSKEDEKYKFQKGHEVSDVESDDEFDKMIRDNWIGSDDTSNDDEAHGDTEPIDYYEKSVEMYENDHNELNEHDILTNGIILSEKYLDQHSKSRHKNNHFHYEEFQETEKLKELCRRSSKQFKICTVKLEAAHKATCKNTDHSDSISEIEISGRSKIGRVFNDDEVCVEILKDEIDEYKRHNHIGPRLNVTVDNFMSKLNLKVYGQIRGVLKRIHHPNVKHPVFVCMLDESEYHLMIPVSKTIPKLHILKSKSTNDKQIDVFNYNAEKEELEHKELFNIKPGETKTIFFGSFDILA</sequence>
<feature type="domain" description="3'-5' exoribonuclease HELZ2 OB-fold" evidence="3">
    <location>
        <begin position="297"/>
        <end position="368"/>
    </location>
</feature>
<evidence type="ECO:0000259" key="3">
    <source>
        <dbReference type="Pfam" id="PF25049"/>
    </source>
</evidence>
<evidence type="ECO:0000313" key="4">
    <source>
        <dbReference type="EMBL" id="CAG2250002.1"/>
    </source>
</evidence>
<dbReference type="Proteomes" id="UP000683360">
    <property type="component" value="Unassembled WGS sequence"/>
</dbReference>
<comment type="caution">
    <text evidence="4">The sequence shown here is derived from an EMBL/GenBank/DDBJ whole genome shotgun (WGS) entry which is preliminary data.</text>
</comment>
<evidence type="ECO:0000313" key="5">
    <source>
        <dbReference type="Proteomes" id="UP000683360"/>
    </source>
</evidence>
<proteinExistence type="predicted"/>
<feature type="compositionally biased region" description="Basic residues" evidence="2">
    <location>
        <begin position="145"/>
        <end position="155"/>
    </location>
</feature>
<dbReference type="InterPro" id="IPR056787">
    <property type="entry name" value="OB_HELZ2"/>
</dbReference>
<feature type="coiled-coil region" evidence="1">
    <location>
        <begin position="95"/>
        <end position="122"/>
    </location>
</feature>
<organism evidence="4 5">
    <name type="scientific">Mytilus edulis</name>
    <name type="common">Blue mussel</name>
    <dbReference type="NCBI Taxonomy" id="6550"/>
    <lineage>
        <taxon>Eukaryota</taxon>
        <taxon>Metazoa</taxon>
        <taxon>Spiralia</taxon>
        <taxon>Lophotrochozoa</taxon>
        <taxon>Mollusca</taxon>
        <taxon>Bivalvia</taxon>
        <taxon>Autobranchia</taxon>
        <taxon>Pteriomorphia</taxon>
        <taxon>Mytilida</taxon>
        <taxon>Mytiloidea</taxon>
        <taxon>Mytilidae</taxon>
        <taxon>Mytilinae</taxon>
        <taxon>Mytilus</taxon>
    </lineage>
</organism>
<reference evidence="4" key="1">
    <citation type="submission" date="2021-03" db="EMBL/GenBank/DDBJ databases">
        <authorList>
            <person name="Bekaert M."/>
        </authorList>
    </citation>
    <scope>NUCLEOTIDE SEQUENCE</scope>
</reference>
<name>A0A8S3UV70_MYTED</name>
<keyword evidence="1" id="KW-0175">Coiled coil</keyword>
<dbReference type="EMBL" id="CAJPWZ010003023">
    <property type="protein sequence ID" value="CAG2250002.1"/>
    <property type="molecule type" value="Genomic_DNA"/>
</dbReference>
<evidence type="ECO:0000256" key="1">
    <source>
        <dbReference type="SAM" id="Coils"/>
    </source>
</evidence>